<evidence type="ECO:0000259" key="2">
    <source>
        <dbReference type="Pfam" id="PF03918"/>
    </source>
</evidence>
<keyword evidence="1" id="KW-0472">Membrane</keyword>
<gene>
    <name evidence="3" type="ORF">METZ01_LOCUS233899</name>
</gene>
<dbReference type="AlphaFoldDB" id="A0A382H1N3"/>
<keyword evidence="1" id="KW-1133">Transmembrane helix</keyword>
<keyword evidence="1" id="KW-0812">Transmembrane</keyword>
<protein>
    <recommendedName>
        <fullName evidence="2">CcmH/CycL/Ccl2/NrfF N-terminal domain-containing protein</fullName>
    </recommendedName>
</protein>
<sequence length="39" mass="4697">MTPRFNQHTYLLWIAPLIIFIIGFWFILNKVSSSKQKED</sequence>
<feature type="domain" description="CcmH/CycL/Ccl2/NrfF N-terminal" evidence="2">
    <location>
        <begin position="1"/>
        <end position="37"/>
    </location>
</feature>
<evidence type="ECO:0000313" key="3">
    <source>
        <dbReference type="EMBL" id="SVB81045.1"/>
    </source>
</evidence>
<dbReference type="EMBL" id="UINC01058597">
    <property type="protein sequence ID" value="SVB81045.1"/>
    <property type="molecule type" value="Genomic_DNA"/>
</dbReference>
<accession>A0A382H1N3</accession>
<feature type="transmembrane region" description="Helical" evidence="1">
    <location>
        <begin position="12"/>
        <end position="28"/>
    </location>
</feature>
<evidence type="ECO:0000256" key="1">
    <source>
        <dbReference type="SAM" id="Phobius"/>
    </source>
</evidence>
<dbReference type="Pfam" id="PF03918">
    <property type="entry name" value="CcmH"/>
    <property type="match status" value="1"/>
</dbReference>
<dbReference type="InterPro" id="IPR005616">
    <property type="entry name" value="CcmH/CycL/Ccl2/NrfF_N"/>
</dbReference>
<organism evidence="3">
    <name type="scientific">marine metagenome</name>
    <dbReference type="NCBI Taxonomy" id="408172"/>
    <lineage>
        <taxon>unclassified sequences</taxon>
        <taxon>metagenomes</taxon>
        <taxon>ecological metagenomes</taxon>
    </lineage>
</organism>
<reference evidence="3" key="1">
    <citation type="submission" date="2018-05" db="EMBL/GenBank/DDBJ databases">
        <authorList>
            <person name="Lanie J.A."/>
            <person name="Ng W.-L."/>
            <person name="Kazmierczak K.M."/>
            <person name="Andrzejewski T.M."/>
            <person name="Davidsen T.M."/>
            <person name="Wayne K.J."/>
            <person name="Tettelin H."/>
            <person name="Glass J.I."/>
            <person name="Rusch D."/>
            <person name="Podicherti R."/>
            <person name="Tsui H.-C.T."/>
            <person name="Winkler M.E."/>
        </authorList>
    </citation>
    <scope>NUCLEOTIDE SEQUENCE</scope>
</reference>
<name>A0A382H1N3_9ZZZZ</name>
<proteinExistence type="predicted"/>